<dbReference type="AlphaFoldDB" id="A0A4R6ZSX3"/>
<dbReference type="SUPFAM" id="SSF46785">
    <property type="entry name" value="Winged helix' DNA-binding domain"/>
    <property type="match status" value="1"/>
</dbReference>
<protein>
    <recommendedName>
        <fullName evidence="3">YjcQ protein</fullName>
    </recommendedName>
</protein>
<name>A0A4R6ZSX3_9LIST</name>
<evidence type="ECO:0008006" key="3">
    <source>
        <dbReference type="Google" id="ProtNLM"/>
    </source>
</evidence>
<dbReference type="InterPro" id="IPR036390">
    <property type="entry name" value="WH_DNA-bd_sf"/>
</dbReference>
<dbReference type="Proteomes" id="UP000295558">
    <property type="component" value="Unassembled WGS sequence"/>
</dbReference>
<gene>
    <name evidence="1" type="ORF">DFP96_101668</name>
</gene>
<evidence type="ECO:0000313" key="2">
    <source>
        <dbReference type="Proteomes" id="UP000295558"/>
    </source>
</evidence>
<comment type="caution">
    <text evidence="1">The sequence shown here is derived from an EMBL/GenBank/DDBJ whole genome shotgun (WGS) entry which is preliminary data.</text>
</comment>
<accession>A0A4R6ZSX3</accession>
<dbReference type="STRING" id="1265846.PROCOU_10136"/>
<dbReference type="EMBL" id="SNZK01000001">
    <property type="protein sequence ID" value="TDR55725.1"/>
    <property type="molecule type" value="Genomic_DNA"/>
</dbReference>
<organism evidence="1 2">
    <name type="scientific">Listeria rocourtiae</name>
    <dbReference type="NCBI Taxonomy" id="647910"/>
    <lineage>
        <taxon>Bacteria</taxon>
        <taxon>Bacillati</taxon>
        <taxon>Bacillota</taxon>
        <taxon>Bacilli</taxon>
        <taxon>Bacillales</taxon>
        <taxon>Listeriaceae</taxon>
        <taxon>Listeria</taxon>
    </lineage>
</organism>
<reference evidence="1 2" key="1">
    <citation type="submission" date="2019-03" db="EMBL/GenBank/DDBJ databases">
        <title>Genomic Encyclopedia of Type Strains, Phase III (KMG-III): the genomes of soil and plant-associated and newly described type strains.</title>
        <authorList>
            <person name="Whitman W."/>
        </authorList>
    </citation>
    <scope>NUCLEOTIDE SEQUENCE [LARGE SCALE GENOMIC DNA]</scope>
    <source>
        <strain evidence="1 2">CECT 7972</strain>
    </source>
</reference>
<sequence>MYTNTVKEKLCALSLLKHLEIRSLSLQEAKACRYHHLDIYTINLITYVLDILVMYGMIFSQIDHTDVLYYITPQGSRLLSKLDNE</sequence>
<keyword evidence="2" id="KW-1185">Reference proteome</keyword>
<proteinExistence type="predicted"/>
<evidence type="ECO:0000313" key="1">
    <source>
        <dbReference type="EMBL" id="TDR55725.1"/>
    </source>
</evidence>